<comment type="caution">
    <text evidence="2">The sequence shown here is derived from an EMBL/GenBank/DDBJ whole genome shotgun (WGS) entry which is preliminary data.</text>
</comment>
<evidence type="ECO:0000313" key="3">
    <source>
        <dbReference type="Proteomes" id="UP000829720"/>
    </source>
</evidence>
<dbReference type="InterPro" id="IPR027869">
    <property type="entry name" value="TASL"/>
</dbReference>
<reference evidence="2" key="1">
    <citation type="submission" date="2021-01" db="EMBL/GenBank/DDBJ databases">
        <authorList>
            <person name="Zahm M."/>
            <person name="Roques C."/>
            <person name="Cabau C."/>
            <person name="Klopp C."/>
            <person name="Donnadieu C."/>
            <person name="Jouanno E."/>
            <person name="Lampietro C."/>
            <person name="Louis A."/>
            <person name="Herpin A."/>
            <person name="Echchiki A."/>
            <person name="Berthelot C."/>
            <person name="Parey E."/>
            <person name="Roest-Crollius H."/>
            <person name="Braasch I."/>
            <person name="Postlethwait J."/>
            <person name="Bobe J."/>
            <person name="Montfort J."/>
            <person name="Bouchez O."/>
            <person name="Begum T."/>
            <person name="Mejri S."/>
            <person name="Adams A."/>
            <person name="Chen W.-J."/>
            <person name="Guiguen Y."/>
        </authorList>
    </citation>
    <scope>NUCLEOTIDE SEQUENCE</scope>
    <source>
        <tissue evidence="2">Blood</tissue>
    </source>
</reference>
<gene>
    <name evidence="2" type="ORF">AGOR_G00077320</name>
</gene>
<feature type="compositionally biased region" description="Basic and acidic residues" evidence="1">
    <location>
        <begin position="13"/>
        <end position="40"/>
    </location>
</feature>
<dbReference type="OrthoDB" id="8778600at2759"/>
<dbReference type="AlphaFoldDB" id="A0A8T3DSM5"/>
<organism evidence="2 3">
    <name type="scientific">Albula goreensis</name>
    <dbReference type="NCBI Taxonomy" id="1534307"/>
    <lineage>
        <taxon>Eukaryota</taxon>
        <taxon>Metazoa</taxon>
        <taxon>Chordata</taxon>
        <taxon>Craniata</taxon>
        <taxon>Vertebrata</taxon>
        <taxon>Euteleostomi</taxon>
        <taxon>Actinopterygii</taxon>
        <taxon>Neopterygii</taxon>
        <taxon>Teleostei</taxon>
        <taxon>Albuliformes</taxon>
        <taxon>Albulidae</taxon>
        <taxon>Albula</taxon>
    </lineage>
</organism>
<feature type="region of interest" description="Disordered" evidence="1">
    <location>
        <begin position="13"/>
        <end position="71"/>
    </location>
</feature>
<keyword evidence="3" id="KW-1185">Reference proteome</keyword>
<evidence type="ECO:0000313" key="2">
    <source>
        <dbReference type="EMBL" id="KAI1898916.1"/>
    </source>
</evidence>
<dbReference type="PANTHER" id="PTHR14889:SF2">
    <property type="entry name" value="GENE 6377-RELATED"/>
    <property type="match status" value="1"/>
</dbReference>
<sequence length="286" mass="31437">MLGEGFITVLTYREDMKDPAPARRPQGRDSPHRDPLKETTRYSTSLRPIKGKEEAPGMEQGLEQPRLPQPSSSIFIPNLEPDQYLGLELYRSWCCTSFCKDYPDLQLRGDPMGDRDSGSPGLDYEIGGGPLLQSEDLGELGTLQSGPTHPGLQVTCEPSQDEGYLVMDTSITLDKRKPLSNSMLNGYLESKLLDLYRQHLQDSLARCGFPSVPPTVVLPSVDQLSQQLSLEQGLEASVARDVVTNYLSSLRAGAGASAVSSHFSSPVLRISNPDQRKKGSSHYQPM</sequence>
<dbReference type="Proteomes" id="UP000829720">
    <property type="component" value="Unassembled WGS sequence"/>
</dbReference>
<dbReference type="EMBL" id="JAERUA010000006">
    <property type="protein sequence ID" value="KAI1898916.1"/>
    <property type="molecule type" value="Genomic_DNA"/>
</dbReference>
<evidence type="ECO:0000256" key="1">
    <source>
        <dbReference type="SAM" id="MobiDB-lite"/>
    </source>
</evidence>
<dbReference type="PANTHER" id="PTHR14889">
    <property type="entry name" value="RCG36411"/>
    <property type="match status" value="1"/>
</dbReference>
<proteinExistence type="predicted"/>
<dbReference type="GO" id="GO:0034121">
    <property type="term" value="P:regulation of toll-like receptor signaling pathway"/>
    <property type="evidence" value="ECO:0007669"/>
    <property type="project" value="InterPro"/>
</dbReference>
<protein>
    <submittedName>
        <fullName evidence="2">Uncharacterized protein</fullName>
    </submittedName>
</protein>
<dbReference type="Pfam" id="PF15133">
    <property type="entry name" value="TASL"/>
    <property type="match status" value="1"/>
</dbReference>
<accession>A0A8T3DSM5</accession>
<name>A0A8T3DSM5_9TELE</name>